<dbReference type="EMBL" id="OIVN01001358">
    <property type="protein sequence ID" value="SPC93063.1"/>
    <property type="molecule type" value="Genomic_DNA"/>
</dbReference>
<dbReference type="InterPro" id="IPR048280">
    <property type="entry name" value="COX6B-like"/>
</dbReference>
<dbReference type="Pfam" id="PF02297">
    <property type="entry name" value="COX6B"/>
    <property type="match status" value="1"/>
</dbReference>
<evidence type="ECO:0008006" key="6">
    <source>
        <dbReference type="Google" id="ProtNLM"/>
    </source>
</evidence>
<dbReference type="Gene3D" id="1.10.10.140">
    <property type="entry name" value="Cytochrome c oxidase, subunit VIb"/>
    <property type="match status" value="1"/>
</dbReference>
<dbReference type="AlphaFoldDB" id="A0A2N9G0N2"/>
<accession>A0A2N9G0N2</accession>
<protein>
    <recommendedName>
        <fullName evidence="6">Cytochrome c oxidase assembly factor 6</fullName>
    </recommendedName>
</protein>
<dbReference type="SUPFAM" id="SSF47694">
    <property type="entry name" value="Cytochrome c oxidase subunit h"/>
    <property type="match status" value="1"/>
</dbReference>
<dbReference type="InterPro" id="IPR036549">
    <property type="entry name" value="CX6/COA6-like_sf"/>
</dbReference>
<evidence type="ECO:0000256" key="1">
    <source>
        <dbReference type="ARBA" id="ARBA00004173"/>
    </source>
</evidence>
<evidence type="ECO:0000313" key="5">
    <source>
        <dbReference type="EMBL" id="SPC93063.1"/>
    </source>
</evidence>
<evidence type="ECO:0000256" key="4">
    <source>
        <dbReference type="SAM" id="MobiDB-lite"/>
    </source>
</evidence>
<organism evidence="5">
    <name type="scientific">Fagus sylvatica</name>
    <name type="common">Beechnut</name>
    <dbReference type="NCBI Taxonomy" id="28930"/>
    <lineage>
        <taxon>Eukaryota</taxon>
        <taxon>Viridiplantae</taxon>
        <taxon>Streptophyta</taxon>
        <taxon>Embryophyta</taxon>
        <taxon>Tracheophyta</taxon>
        <taxon>Spermatophyta</taxon>
        <taxon>Magnoliopsida</taxon>
        <taxon>eudicotyledons</taxon>
        <taxon>Gunneridae</taxon>
        <taxon>Pentapetalae</taxon>
        <taxon>rosids</taxon>
        <taxon>fabids</taxon>
        <taxon>Fagales</taxon>
        <taxon>Fagaceae</taxon>
        <taxon>Fagus</taxon>
    </lineage>
</organism>
<evidence type="ECO:0000256" key="2">
    <source>
        <dbReference type="ARBA" id="ARBA00023128"/>
    </source>
</evidence>
<keyword evidence="3" id="KW-1015">Disulfide bond</keyword>
<feature type="region of interest" description="Disordered" evidence="4">
    <location>
        <begin position="94"/>
        <end position="114"/>
    </location>
</feature>
<comment type="subcellular location">
    <subcellularLocation>
        <location evidence="1">Mitochondrion</location>
    </subcellularLocation>
</comment>
<dbReference type="PANTHER" id="PTHR47445:SF1">
    <property type="entry name" value="OS08G0441400 PROTEIN"/>
    <property type="match status" value="1"/>
</dbReference>
<keyword evidence="2" id="KW-0496">Mitochondrion</keyword>
<reference evidence="5" key="1">
    <citation type="submission" date="2018-02" db="EMBL/GenBank/DDBJ databases">
        <authorList>
            <person name="Cohen D.B."/>
            <person name="Kent A.D."/>
        </authorList>
    </citation>
    <scope>NUCLEOTIDE SEQUENCE</scope>
</reference>
<proteinExistence type="predicted"/>
<name>A0A2N9G0N2_FAGSY</name>
<gene>
    <name evidence="5" type="ORF">FSB_LOCUS20945</name>
</gene>
<evidence type="ECO:0000256" key="3">
    <source>
        <dbReference type="ARBA" id="ARBA00023157"/>
    </source>
</evidence>
<dbReference type="PANTHER" id="PTHR47445">
    <property type="entry name" value="OS08G0441400 PROTEIN"/>
    <property type="match status" value="1"/>
</dbReference>
<dbReference type="GO" id="GO:0005739">
    <property type="term" value="C:mitochondrion"/>
    <property type="evidence" value="ECO:0007669"/>
    <property type="project" value="UniProtKB-SubCell"/>
</dbReference>
<dbReference type="InterPro" id="IPR048282">
    <property type="entry name" value="COA6_pln"/>
</dbReference>
<sequence length="114" mass="13270">MPLEAYTSRTPDKVHSDVLSEARQACHKARDAFYACLDKESNKKPTEIASVGLLYPLECKASRTNFVKHCRPSWVNHFDRQYCKNKRLNRLLDDKESRRGPLMLPQPYTFKPTN</sequence>